<feature type="compositionally biased region" description="Acidic residues" evidence="2">
    <location>
        <begin position="66"/>
        <end position="81"/>
    </location>
</feature>
<keyword evidence="5" id="KW-1185">Reference proteome</keyword>
<dbReference type="GO" id="GO:0003723">
    <property type="term" value="F:RNA binding"/>
    <property type="evidence" value="ECO:0007669"/>
    <property type="project" value="UniProtKB-UniRule"/>
</dbReference>
<organism evidence="4 5">
    <name type="scientific">Caenorhabditis nigoni</name>
    <dbReference type="NCBI Taxonomy" id="1611254"/>
    <lineage>
        <taxon>Eukaryota</taxon>
        <taxon>Metazoa</taxon>
        <taxon>Ecdysozoa</taxon>
        <taxon>Nematoda</taxon>
        <taxon>Chromadorea</taxon>
        <taxon>Rhabditida</taxon>
        <taxon>Rhabditina</taxon>
        <taxon>Rhabditomorpha</taxon>
        <taxon>Rhabditoidea</taxon>
        <taxon>Rhabditidae</taxon>
        <taxon>Peloderinae</taxon>
        <taxon>Caenorhabditis</taxon>
    </lineage>
</organism>
<reference evidence="5" key="1">
    <citation type="submission" date="2017-10" db="EMBL/GenBank/DDBJ databases">
        <title>Rapid genome shrinkage in a self-fertile nematode reveals novel sperm competition proteins.</title>
        <authorList>
            <person name="Yin D."/>
            <person name="Schwarz E.M."/>
            <person name="Thomas C.G."/>
            <person name="Felde R.L."/>
            <person name="Korf I.F."/>
            <person name="Cutter A.D."/>
            <person name="Schartner C.M."/>
            <person name="Ralston E.J."/>
            <person name="Meyer B.J."/>
            <person name="Haag E.S."/>
        </authorList>
    </citation>
    <scope>NUCLEOTIDE SEQUENCE [LARGE SCALE GENOMIC DNA]</scope>
    <source>
        <strain evidence="5">JU1422</strain>
    </source>
</reference>
<evidence type="ECO:0000259" key="3">
    <source>
        <dbReference type="SMART" id="SM00322"/>
    </source>
</evidence>
<name>A0A2G5ULJ3_9PELO</name>
<protein>
    <recommendedName>
        <fullName evidence="3">K Homology domain-containing protein</fullName>
    </recommendedName>
</protein>
<dbReference type="SMART" id="SM00322">
    <property type="entry name" value="KH"/>
    <property type="match status" value="1"/>
</dbReference>
<dbReference type="PROSITE" id="PS50084">
    <property type="entry name" value="KH_TYPE_1"/>
    <property type="match status" value="1"/>
</dbReference>
<dbReference type="AlphaFoldDB" id="A0A2G5ULJ3"/>
<evidence type="ECO:0000256" key="1">
    <source>
        <dbReference type="PROSITE-ProRule" id="PRU00117"/>
    </source>
</evidence>
<gene>
    <name evidence="4" type="primary">Cnig_chr_III.g11782</name>
    <name evidence="4" type="ORF">B9Z55_011782</name>
</gene>
<dbReference type="Proteomes" id="UP000230233">
    <property type="component" value="Chromosome III"/>
</dbReference>
<dbReference type="CDD" id="cd02393">
    <property type="entry name" value="KH-I_PNPase"/>
    <property type="match status" value="1"/>
</dbReference>
<feature type="compositionally biased region" description="Basic residues" evidence="2">
    <location>
        <begin position="93"/>
        <end position="102"/>
    </location>
</feature>
<feature type="compositionally biased region" description="Basic residues" evidence="2">
    <location>
        <begin position="37"/>
        <end position="46"/>
    </location>
</feature>
<evidence type="ECO:0000256" key="2">
    <source>
        <dbReference type="SAM" id="MobiDB-lite"/>
    </source>
</evidence>
<dbReference type="InterPro" id="IPR004088">
    <property type="entry name" value="KH_dom_type_1"/>
</dbReference>
<sequence length="421" mass="49863">MIESDIKSEEPNKIAQEIKEEIAWNSEDFPRREESRRHRRHRRSSRSRSPESSRQRRRHRSRSDSEYDEVAQDDKEEILSDSEDHPRREESRRHRRHRRSSRSRSPESSRKRRRHRSRSDSEYESRKNLSQVEKDAAIDAFLAKRREEYFAMDTKEKVLASYPGGGYFKADPASWTKEEAAQNRRFLVDQRAKRARSGSFVISENYKKKFEKRLRKLERKCNCRLEVLQERGYQGHYSVQIEGNDDEKDLEEAYEVIDKFLFKLMDKEYERSESKQHYWYLFPAQIRNVEGFGRRLYELGNRLGISAYQHGKSVSTPIHFEGSPDRLRGIRGHCEQLIEDLKTKKYGSIIRKFPIQKTFVGKIIGPHGTVIREISEWTGARLTLGKIEIDGCKELEIRGNSEESVEIAEKHILRILRENGG</sequence>
<evidence type="ECO:0000313" key="5">
    <source>
        <dbReference type="Proteomes" id="UP000230233"/>
    </source>
</evidence>
<dbReference type="InterPro" id="IPR004087">
    <property type="entry name" value="KH_dom"/>
</dbReference>
<evidence type="ECO:0000313" key="4">
    <source>
        <dbReference type="EMBL" id="PIC40442.1"/>
    </source>
</evidence>
<dbReference type="Pfam" id="PF00013">
    <property type="entry name" value="KH_1"/>
    <property type="match status" value="1"/>
</dbReference>
<feature type="compositionally biased region" description="Basic and acidic residues" evidence="2">
    <location>
        <begin position="1"/>
        <end position="36"/>
    </location>
</feature>
<dbReference type="EMBL" id="PDUG01000003">
    <property type="protein sequence ID" value="PIC40442.1"/>
    <property type="molecule type" value="Genomic_DNA"/>
</dbReference>
<feature type="region of interest" description="Disordered" evidence="2">
    <location>
        <begin position="1"/>
        <end position="130"/>
    </location>
</feature>
<accession>A0A2G5ULJ3</accession>
<proteinExistence type="predicted"/>
<feature type="compositionally biased region" description="Basic and acidic residues" evidence="2">
    <location>
        <begin position="118"/>
        <end position="130"/>
    </location>
</feature>
<keyword evidence="1" id="KW-0694">RNA-binding</keyword>
<dbReference type="OrthoDB" id="10416299at2759"/>
<dbReference type="SUPFAM" id="SSF54791">
    <property type="entry name" value="Eukaryotic type KH-domain (KH-domain type I)"/>
    <property type="match status" value="1"/>
</dbReference>
<dbReference type="Gene3D" id="3.30.1370.10">
    <property type="entry name" value="K Homology domain, type 1"/>
    <property type="match status" value="1"/>
</dbReference>
<dbReference type="InterPro" id="IPR036612">
    <property type="entry name" value="KH_dom_type_1_sf"/>
</dbReference>
<feature type="compositionally biased region" description="Basic and acidic residues" evidence="2">
    <location>
        <begin position="82"/>
        <end position="92"/>
    </location>
</feature>
<comment type="caution">
    <text evidence="4">The sequence shown here is derived from an EMBL/GenBank/DDBJ whole genome shotgun (WGS) entry which is preliminary data.</text>
</comment>
<feature type="domain" description="K Homology" evidence="3">
    <location>
        <begin position="347"/>
        <end position="417"/>
    </location>
</feature>